<keyword evidence="2" id="KW-0732">Signal</keyword>
<dbReference type="SMART" id="SM00737">
    <property type="entry name" value="ML"/>
    <property type="match status" value="1"/>
</dbReference>
<evidence type="ECO:0000256" key="1">
    <source>
        <dbReference type="ARBA" id="ARBA00016056"/>
    </source>
</evidence>
<evidence type="ECO:0000313" key="4">
    <source>
        <dbReference type="EMBL" id="OAQ33263.1"/>
    </source>
</evidence>
<name>A0A197K7X4_9FUNG</name>
<dbReference type="InterPro" id="IPR014756">
    <property type="entry name" value="Ig_E-set"/>
</dbReference>
<feature type="chain" id="PRO_5008276658" description="Phosphatidylglycerol/phosphatidylinositol transfer protein" evidence="2">
    <location>
        <begin position="25"/>
        <end position="220"/>
    </location>
</feature>
<evidence type="ECO:0000313" key="5">
    <source>
        <dbReference type="Proteomes" id="UP000078512"/>
    </source>
</evidence>
<dbReference type="EMBL" id="KV442021">
    <property type="protein sequence ID" value="OAQ33263.1"/>
    <property type="molecule type" value="Genomic_DNA"/>
</dbReference>
<gene>
    <name evidence="4" type="ORF">K457DRAFT_15301</name>
</gene>
<dbReference type="InterPro" id="IPR003172">
    <property type="entry name" value="ML_dom"/>
</dbReference>
<feature type="signal peptide" evidence="2">
    <location>
        <begin position="1"/>
        <end position="24"/>
    </location>
</feature>
<accession>A0A197K7X4</accession>
<reference evidence="4 5" key="1">
    <citation type="submission" date="2016-05" db="EMBL/GenBank/DDBJ databases">
        <title>Genome sequencing reveals origins of a unique bacterial endosymbiosis in the earliest lineages of terrestrial Fungi.</title>
        <authorList>
            <consortium name="DOE Joint Genome Institute"/>
            <person name="Uehling J."/>
            <person name="Gryganskyi A."/>
            <person name="Hameed K."/>
            <person name="Tschaplinski T."/>
            <person name="Misztal P."/>
            <person name="Wu S."/>
            <person name="Desiro A."/>
            <person name="Vande Pol N."/>
            <person name="Du Z.-Y."/>
            <person name="Zienkiewicz A."/>
            <person name="Zienkiewicz K."/>
            <person name="Morin E."/>
            <person name="Tisserant E."/>
            <person name="Splivallo R."/>
            <person name="Hainaut M."/>
            <person name="Henrissat B."/>
            <person name="Ohm R."/>
            <person name="Kuo A."/>
            <person name="Yan J."/>
            <person name="Lipzen A."/>
            <person name="Nolan M."/>
            <person name="Labutti K."/>
            <person name="Barry K."/>
            <person name="Goldstein A."/>
            <person name="Labbe J."/>
            <person name="Schadt C."/>
            <person name="Tuskan G."/>
            <person name="Grigoriev I."/>
            <person name="Martin F."/>
            <person name="Vilgalys R."/>
            <person name="Bonito G."/>
        </authorList>
    </citation>
    <scope>NUCLEOTIDE SEQUENCE [LARGE SCALE GENOMIC DNA]</scope>
    <source>
        <strain evidence="4 5">AG-77</strain>
    </source>
</reference>
<dbReference type="AlphaFoldDB" id="A0A197K7X4"/>
<feature type="domain" description="MD-2-related lipid-recognition" evidence="3">
    <location>
        <begin position="69"/>
        <end position="200"/>
    </location>
</feature>
<protein>
    <recommendedName>
        <fullName evidence="1">Phosphatidylglycerol/phosphatidylinositol transfer protein</fullName>
    </recommendedName>
</protein>
<dbReference type="OrthoDB" id="6409159at2759"/>
<dbReference type="SUPFAM" id="SSF81296">
    <property type="entry name" value="E set domains"/>
    <property type="match status" value="1"/>
</dbReference>
<keyword evidence="5" id="KW-1185">Reference proteome</keyword>
<dbReference type="Proteomes" id="UP000078512">
    <property type="component" value="Unassembled WGS sequence"/>
</dbReference>
<dbReference type="Pfam" id="PF02221">
    <property type="entry name" value="E1_DerP2_DerF2"/>
    <property type="match status" value="1"/>
</dbReference>
<evidence type="ECO:0000259" key="3">
    <source>
        <dbReference type="SMART" id="SM00737"/>
    </source>
</evidence>
<organism evidence="4 5">
    <name type="scientific">Linnemannia elongata AG-77</name>
    <dbReference type="NCBI Taxonomy" id="1314771"/>
    <lineage>
        <taxon>Eukaryota</taxon>
        <taxon>Fungi</taxon>
        <taxon>Fungi incertae sedis</taxon>
        <taxon>Mucoromycota</taxon>
        <taxon>Mortierellomycotina</taxon>
        <taxon>Mortierellomycetes</taxon>
        <taxon>Mortierellales</taxon>
        <taxon>Mortierellaceae</taxon>
        <taxon>Linnemannia</taxon>
    </lineage>
</organism>
<sequence>MMKTSQLLLTLISMTLLAMTLVSASSSNKNKMRLESLAQKRRRTARQVLARNKAAFAAYSTFHAHSERFSSCGNPNTDLVNITSIQSSEHLCSGCQACVKIDGVLKENVEKGAVVKVVVTKFFFTVFERTFDLCENLGLVPGNEGEGGAGVKCPIEPMPTEGLKACFTLDKSLPTGISASIWVTGLSVEKKQLFCVQGSAWIEGNCPAEYGPGSAACLEQ</sequence>
<proteinExistence type="predicted"/>
<evidence type="ECO:0000256" key="2">
    <source>
        <dbReference type="SAM" id="SignalP"/>
    </source>
</evidence>